<evidence type="ECO:0000313" key="3">
    <source>
        <dbReference type="Proteomes" id="UP000230002"/>
    </source>
</evidence>
<dbReference type="OrthoDB" id="2627610at2759"/>
<dbReference type="SUPFAM" id="SSF50978">
    <property type="entry name" value="WD40 repeat-like"/>
    <property type="match status" value="1"/>
</dbReference>
<dbReference type="PROSITE" id="PS50294">
    <property type="entry name" value="WD_REPEATS_REGION"/>
    <property type="match status" value="3"/>
</dbReference>
<accession>A0A2G8SF56</accession>
<organism evidence="2 3">
    <name type="scientific">Ganoderma sinense ZZ0214-1</name>
    <dbReference type="NCBI Taxonomy" id="1077348"/>
    <lineage>
        <taxon>Eukaryota</taxon>
        <taxon>Fungi</taxon>
        <taxon>Dikarya</taxon>
        <taxon>Basidiomycota</taxon>
        <taxon>Agaricomycotina</taxon>
        <taxon>Agaricomycetes</taxon>
        <taxon>Polyporales</taxon>
        <taxon>Polyporaceae</taxon>
        <taxon>Ganoderma</taxon>
    </lineage>
</organism>
<dbReference type="PANTHER" id="PTHR19879">
    <property type="entry name" value="TRANSCRIPTION INITIATION FACTOR TFIID"/>
    <property type="match status" value="1"/>
</dbReference>
<evidence type="ECO:0000313" key="2">
    <source>
        <dbReference type="EMBL" id="PIL32406.1"/>
    </source>
</evidence>
<dbReference type="InterPro" id="IPR036322">
    <property type="entry name" value="WD40_repeat_dom_sf"/>
</dbReference>
<dbReference type="AlphaFoldDB" id="A0A2G8SF56"/>
<proteinExistence type="predicted"/>
<name>A0A2G8SF56_9APHY</name>
<keyword evidence="1" id="KW-0853">WD repeat</keyword>
<dbReference type="STRING" id="1077348.A0A2G8SF56"/>
<dbReference type="Proteomes" id="UP000230002">
    <property type="component" value="Unassembled WGS sequence"/>
</dbReference>
<dbReference type="SMART" id="SM00320">
    <property type="entry name" value="WD40"/>
    <property type="match status" value="6"/>
</dbReference>
<dbReference type="PROSITE" id="PS50082">
    <property type="entry name" value="WD_REPEATS_2"/>
    <property type="match status" value="3"/>
</dbReference>
<keyword evidence="3" id="KW-1185">Reference proteome</keyword>
<evidence type="ECO:0000256" key="1">
    <source>
        <dbReference type="PROSITE-ProRule" id="PRU00221"/>
    </source>
</evidence>
<dbReference type="CDD" id="cd00200">
    <property type="entry name" value="WD40"/>
    <property type="match status" value="1"/>
</dbReference>
<dbReference type="InterPro" id="IPR001680">
    <property type="entry name" value="WD40_rpt"/>
</dbReference>
<dbReference type="Gene3D" id="2.130.10.10">
    <property type="entry name" value="YVTN repeat-like/Quinoprotein amine dehydrogenase"/>
    <property type="match status" value="3"/>
</dbReference>
<feature type="repeat" description="WD" evidence="1">
    <location>
        <begin position="360"/>
        <end position="401"/>
    </location>
</feature>
<dbReference type="EMBL" id="AYKW01000011">
    <property type="protein sequence ID" value="PIL32406.1"/>
    <property type="molecule type" value="Genomic_DNA"/>
</dbReference>
<reference evidence="2 3" key="1">
    <citation type="journal article" date="2015" name="Sci. Rep.">
        <title>Chromosome-level genome map provides insights into diverse defense mechanisms in the medicinal fungus Ganoderma sinense.</title>
        <authorList>
            <person name="Zhu Y."/>
            <person name="Xu J."/>
            <person name="Sun C."/>
            <person name="Zhou S."/>
            <person name="Xu H."/>
            <person name="Nelson D.R."/>
            <person name="Qian J."/>
            <person name="Song J."/>
            <person name="Luo H."/>
            <person name="Xiang L."/>
            <person name="Li Y."/>
            <person name="Xu Z."/>
            <person name="Ji A."/>
            <person name="Wang L."/>
            <person name="Lu S."/>
            <person name="Hayward A."/>
            <person name="Sun W."/>
            <person name="Li X."/>
            <person name="Schwartz D.C."/>
            <person name="Wang Y."/>
            <person name="Chen S."/>
        </authorList>
    </citation>
    <scope>NUCLEOTIDE SEQUENCE [LARGE SCALE GENOMIC DNA]</scope>
    <source>
        <strain evidence="2 3">ZZ0214-1</strain>
    </source>
</reference>
<comment type="caution">
    <text evidence="2">The sequence shown here is derived from an EMBL/GenBank/DDBJ whole genome shotgun (WGS) entry which is preliminary data.</text>
</comment>
<dbReference type="Pfam" id="PF00400">
    <property type="entry name" value="WD40"/>
    <property type="match status" value="5"/>
</dbReference>
<dbReference type="PANTHER" id="PTHR19879:SF9">
    <property type="entry name" value="TRANSCRIPTION INITIATION FACTOR TFIID SUBUNIT 5"/>
    <property type="match status" value="1"/>
</dbReference>
<feature type="repeat" description="WD" evidence="1">
    <location>
        <begin position="536"/>
        <end position="577"/>
    </location>
</feature>
<dbReference type="InterPro" id="IPR015943">
    <property type="entry name" value="WD40/YVTN_repeat-like_dom_sf"/>
</dbReference>
<gene>
    <name evidence="2" type="ORF">GSI_05652</name>
</gene>
<sequence>MNPLLPLEVIEHIIDQCTSSKTSLQDIRSVSLTCRALLPRARRHLFRNVKLMGTADLYGFSELLDSKPQILHTVQAITLHETPEEKDSRALFGIVPATLLTRLPHIRKWVVKSRKRETHEEPLWSSFRFLSLACMGACSRHIQTLDLYAVSFSTCSDFVLYISAFQQIRTLSCTRIQVKEAVLTNGALMDRLRGRLRLQNLRVGEITQRAPLGLLWALSHSTRNFSIDVDAMVQGPMSPFATDYSQMSHLDSITVIIPPAHPDPLLAWAELDRICEILAFPSTLHRFVIETSPNHLRDMLARRSAPFNGMERPLLKVSTQTLVVSVPGERVNRMNDFSGALKLLFPAVNAREMLKIEFPSQRHIGAICSMVISPDSRWLATASEGGDVILWDVQGNAIVREWAVGAPGTFLAFSPDSARLATPYCSARGFEVAIWSVRDGQLLGSLSGHTALVAACVWSPDDIKLASMAREGPDTVRVWDAETYEQVYVLRDAFRISTCAYLQFSPDGRWLHVTSPHPKTSVCRVWNADTGAPYRVIGHKHMVTTATFDPTSKLLVTASEDGSVFIWRMRTMEWMEVVLSELMSHPCGRLATIAFSQDGGQVFLAWALLSTIMVQVWDPVGGDRLMSLSSEGHRASVLALAFSPDARYVAAGSSDGSVRLWRVRDGSRVGTFVEHGSGAGVARLEFSPDGERLCSGGWDGSVVIRKLRHLIARRNA</sequence>
<protein>
    <submittedName>
        <fullName evidence="2">Uncharacterized protein</fullName>
    </submittedName>
</protein>
<feature type="repeat" description="WD" evidence="1">
    <location>
        <begin position="630"/>
        <end position="671"/>
    </location>
</feature>